<keyword evidence="7" id="KW-1185">Reference proteome</keyword>
<accession>A0A8J4TGE9</accession>
<sequence length="195" mass="22566">MEKILTKEEKYQDLKMGPEELRNSKRILTEQEKQLKELRLAKNILRDMAIATEEETEHLLTELIRSIESSQSVIKALIRAQEQAELERIKELMKQMEDEMTELKRNDAEMEQLSSTQNDIQFLQSVQALSLTSANVFKITVNPQFSFGEVVKSISALKKQIDDVWQCEIDQISAAVKKDKIVVPSEPKTRLDFLQ</sequence>
<keyword evidence="3" id="KW-0862">Zinc</keyword>
<keyword evidence="4" id="KW-0175">Coiled coil</keyword>
<dbReference type="InterPro" id="IPR051051">
    <property type="entry name" value="E3_ubiq-ligase_TRIM/RNF"/>
</dbReference>
<dbReference type="InterPro" id="IPR058030">
    <property type="entry name" value="TRIM8/14/16/25/29/45/65_CC"/>
</dbReference>
<protein>
    <submittedName>
        <fullName evidence="6">Tripartite motif-containing protein 16-like</fullName>
    </submittedName>
</protein>
<organism evidence="6 7">
    <name type="scientific">Clarias magur</name>
    <name type="common">Asian catfish</name>
    <name type="synonym">Macropteronotus magur</name>
    <dbReference type="NCBI Taxonomy" id="1594786"/>
    <lineage>
        <taxon>Eukaryota</taxon>
        <taxon>Metazoa</taxon>
        <taxon>Chordata</taxon>
        <taxon>Craniata</taxon>
        <taxon>Vertebrata</taxon>
        <taxon>Euteleostomi</taxon>
        <taxon>Actinopterygii</taxon>
        <taxon>Neopterygii</taxon>
        <taxon>Teleostei</taxon>
        <taxon>Ostariophysi</taxon>
        <taxon>Siluriformes</taxon>
        <taxon>Clariidae</taxon>
        <taxon>Clarias</taxon>
    </lineage>
</organism>
<keyword evidence="1" id="KW-0479">Metal-binding</keyword>
<dbReference type="OrthoDB" id="9903688at2759"/>
<reference evidence="6" key="1">
    <citation type="submission" date="2020-07" db="EMBL/GenBank/DDBJ databases">
        <title>Clarias magur genome sequencing, assembly and annotation.</title>
        <authorList>
            <person name="Kushwaha B."/>
            <person name="Kumar R."/>
            <person name="Das P."/>
            <person name="Joshi C.G."/>
            <person name="Kumar D."/>
            <person name="Nagpure N.S."/>
            <person name="Pandey M."/>
            <person name="Agarwal S."/>
            <person name="Srivastava S."/>
            <person name="Singh M."/>
            <person name="Sahoo L."/>
            <person name="Jayasankar P."/>
            <person name="Meher P.K."/>
            <person name="Koringa P.G."/>
            <person name="Iquebal M.A."/>
            <person name="Das S.P."/>
            <person name="Bit A."/>
            <person name="Patnaik S."/>
            <person name="Patel N."/>
            <person name="Shah T.M."/>
            <person name="Hinsu A."/>
            <person name="Jena J.K."/>
        </authorList>
    </citation>
    <scope>NUCLEOTIDE SEQUENCE</scope>
    <source>
        <strain evidence="6">CIFAMagur01</strain>
        <tissue evidence="6">Testis</tissue>
    </source>
</reference>
<comment type="caution">
    <text evidence="6">The sequence shown here is derived from an EMBL/GenBank/DDBJ whole genome shotgun (WGS) entry which is preliminary data.</text>
</comment>
<dbReference type="EMBL" id="QNUK01000241">
    <property type="protein sequence ID" value="KAF5897266.1"/>
    <property type="molecule type" value="Genomic_DNA"/>
</dbReference>
<evidence type="ECO:0000313" key="6">
    <source>
        <dbReference type="EMBL" id="KAF5897266.1"/>
    </source>
</evidence>
<dbReference type="PANTHER" id="PTHR25465">
    <property type="entry name" value="B-BOX DOMAIN CONTAINING"/>
    <property type="match status" value="1"/>
</dbReference>
<evidence type="ECO:0000256" key="1">
    <source>
        <dbReference type="ARBA" id="ARBA00022723"/>
    </source>
</evidence>
<dbReference type="GO" id="GO:0008270">
    <property type="term" value="F:zinc ion binding"/>
    <property type="evidence" value="ECO:0007669"/>
    <property type="project" value="UniProtKB-KW"/>
</dbReference>
<evidence type="ECO:0000256" key="3">
    <source>
        <dbReference type="ARBA" id="ARBA00022833"/>
    </source>
</evidence>
<name>A0A8J4TGE9_CLAMG</name>
<keyword evidence="2" id="KW-0863">Zinc-finger</keyword>
<proteinExistence type="predicted"/>
<feature type="coiled-coil region" evidence="4">
    <location>
        <begin position="79"/>
        <end position="116"/>
    </location>
</feature>
<evidence type="ECO:0000256" key="4">
    <source>
        <dbReference type="SAM" id="Coils"/>
    </source>
</evidence>
<dbReference type="PANTHER" id="PTHR25465:SF14">
    <property type="entry name" value="E3 UBIQUITIN-PROTEIN LIGASE TRIM65"/>
    <property type="match status" value="1"/>
</dbReference>
<evidence type="ECO:0000313" key="7">
    <source>
        <dbReference type="Proteomes" id="UP000727407"/>
    </source>
</evidence>
<dbReference type="Proteomes" id="UP000727407">
    <property type="component" value="Unassembled WGS sequence"/>
</dbReference>
<gene>
    <name evidence="6" type="ORF">DAT39_012996</name>
</gene>
<feature type="non-terminal residue" evidence="6">
    <location>
        <position position="195"/>
    </location>
</feature>
<evidence type="ECO:0000259" key="5">
    <source>
        <dbReference type="Pfam" id="PF25600"/>
    </source>
</evidence>
<feature type="coiled-coil region" evidence="4">
    <location>
        <begin position="21"/>
        <end position="55"/>
    </location>
</feature>
<evidence type="ECO:0000256" key="2">
    <source>
        <dbReference type="ARBA" id="ARBA00022771"/>
    </source>
</evidence>
<dbReference type="Pfam" id="PF25600">
    <property type="entry name" value="TRIM_CC"/>
    <property type="match status" value="1"/>
</dbReference>
<feature type="domain" description="TRIM8/14/16/25/29/45/65 coiled-coil region" evidence="5">
    <location>
        <begin position="29"/>
        <end position="166"/>
    </location>
</feature>
<dbReference type="AlphaFoldDB" id="A0A8J4TGE9"/>